<name>A0A484MWL8_9ASTE</name>
<feature type="region of interest" description="Disordered" evidence="1">
    <location>
        <begin position="524"/>
        <end position="594"/>
    </location>
</feature>
<feature type="compositionally biased region" description="Acidic residues" evidence="1">
    <location>
        <begin position="657"/>
        <end position="679"/>
    </location>
</feature>
<dbReference type="EMBL" id="OOIL02004704">
    <property type="protein sequence ID" value="VFQ92827.1"/>
    <property type="molecule type" value="Genomic_DNA"/>
</dbReference>
<feature type="region of interest" description="Disordered" evidence="1">
    <location>
        <begin position="638"/>
        <end position="698"/>
    </location>
</feature>
<keyword evidence="3" id="KW-1185">Reference proteome</keyword>
<feature type="region of interest" description="Disordered" evidence="1">
    <location>
        <begin position="113"/>
        <end position="140"/>
    </location>
</feature>
<proteinExistence type="predicted"/>
<dbReference type="AlphaFoldDB" id="A0A484MWL8"/>
<dbReference type="GO" id="GO:0005829">
    <property type="term" value="C:cytosol"/>
    <property type="evidence" value="ECO:0007669"/>
    <property type="project" value="TreeGrafter"/>
</dbReference>
<feature type="compositionally biased region" description="Basic and acidic residues" evidence="1">
    <location>
        <begin position="113"/>
        <end position="123"/>
    </location>
</feature>
<feature type="region of interest" description="Disordered" evidence="1">
    <location>
        <begin position="859"/>
        <end position="990"/>
    </location>
</feature>
<protein>
    <submittedName>
        <fullName evidence="2">Uncharacterized protein</fullName>
    </submittedName>
</protein>
<organism evidence="2 3">
    <name type="scientific">Cuscuta campestris</name>
    <dbReference type="NCBI Taxonomy" id="132261"/>
    <lineage>
        <taxon>Eukaryota</taxon>
        <taxon>Viridiplantae</taxon>
        <taxon>Streptophyta</taxon>
        <taxon>Embryophyta</taxon>
        <taxon>Tracheophyta</taxon>
        <taxon>Spermatophyta</taxon>
        <taxon>Magnoliopsida</taxon>
        <taxon>eudicotyledons</taxon>
        <taxon>Gunneridae</taxon>
        <taxon>Pentapetalae</taxon>
        <taxon>asterids</taxon>
        <taxon>lamiids</taxon>
        <taxon>Solanales</taxon>
        <taxon>Convolvulaceae</taxon>
        <taxon>Cuscuteae</taxon>
        <taxon>Cuscuta</taxon>
        <taxon>Cuscuta subgen. Grammica</taxon>
        <taxon>Cuscuta sect. Cleistogrammica</taxon>
    </lineage>
</organism>
<feature type="compositionally biased region" description="Gly residues" evidence="1">
    <location>
        <begin position="646"/>
        <end position="656"/>
    </location>
</feature>
<gene>
    <name evidence="2" type="ORF">CCAM_LOCUS34603</name>
</gene>
<feature type="region of interest" description="Disordered" evidence="1">
    <location>
        <begin position="417"/>
        <end position="461"/>
    </location>
</feature>
<feature type="region of interest" description="Disordered" evidence="1">
    <location>
        <begin position="1"/>
        <end position="65"/>
    </location>
</feature>
<dbReference type="PANTHER" id="PTHR47877">
    <property type="entry name" value="LATE EMBRYOGENESIS ABUNDANT DOMAIN-CONTAINING PROTEIN / LEA DOMAIN-CONTAINING PROTEIN"/>
    <property type="match status" value="1"/>
</dbReference>
<feature type="compositionally biased region" description="Basic and acidic residues" evidence="1">
    <location>
        <begin position="131"/>
        <end position="140"/>
    </location>
</feature>
<feature type="compositionally biased region" description="Basic and acidic residues" evidence="1">
    <location>
        <begin position="882"/>
        <end position="891"/>
    </location>
</feature>
<dbReference type="OrthoDB" id="1907061at2759"/>
<accession>A0A484MWL8</accession>
<feature type="compositionally biased region" description="Polar residues" evidence="1">
    <location>
        <begin position="892"/>
        <end position="908"/>
    </location>
</feature>
<feature type="compositionally biased region" description="Basic and acidic residues" evidence="1">
    <location>
        <begin position="981"/>
        <end position="990"/>
    </location>
</feature>
<feature type="compositionally biased region" description="Basic and acidic residues" evidence="1">
    <location>
        <begin position="338"/>
        <end position="352"/>
    </location>
</feature>
<feature type="compositionally biased region" description="Basic and acidic residues" evidence="1">
    <location>
        <begin position="551"/>
        <end position="593"/>
    </location>
</feature>
<evidence type="ECO:0000256" key="1">
    <source>
        <dbReference type="SAM" id="MobiDB-lite"/>
    </source>
</evidence>
<feature type="compositionally biased region" description="Basic and acidic residues" evidence="1">
    <location>
        <begin position="23"/>
        <end position="35"/>
    </location>
</feature>
<feature type="region of interest" description="Disordered" evidence="1">
    <location>
        <begin position="338"/>
        <end position="377"/>
    </location>
</feature>
<dbReference type="PANTHER" id="PTHR47877:SF3">
    <property type="entry name" value="LATE EMBRYOGENESIS ABUNDANT DOMAIN-CONTAINING PROTEIN _ LEA DOMAIN-CONTAINING PROTEIN"/>
    <property type="match status" value="1"/>
</dbReference>
<dbReference type="Proteomes" id="UP000595140">
    <property type="component" value="Unassembled WGS sequence"/>
</dbReference>
<evidence type="ECO:0000313" key="3">
    <source>
        <dbReference type="Proteomes" id="UP000595140"/>
    </source>
</evidence>
<feature type="compositionally biased region" description="Basic and acidic residues" evidence="1">
    <location>
        <begin position="526"/>
        <end position="535"/>
    </location>
</feature>
<feature type="compositionally biased region" description="Low complexity" evidence="1">
    <location>
        <begin position="451"/>
        <end position="461"/>
    </location>
</feature>
<evidence type="ECO:0000313" key="2">
    <source>
        <dbReference type="EMBL" id="VFQ92827.1"/>
    </source>
</evidence>
<dbReference type="GO" id="GO:0009631">
    <property type="term" value="P:cold acclimation"/>
    <property type="evidence" value="ECO:0007669"/>
    <property type="project" value="TreeGrafter"/>
</dbReference>
<reference evidence="2 3" key="1">
    <citation type="submission" date="2018-04" db="EMBL/GenBank/DDBJ databases">
        <authorList>
            <person name="Vogel A."/>
        </authorList>
    </citation>
    <scope>NUCLEOTIDE SEQUENCE [LARGE SCALE GENOMIC DNA]</scope>
</reference>
<sequence length="990" mass="106480">MASQFEAMAEKSPETTVTAAEGKGGRERGEARDTKNSGTAIGGAQQHPVKVGGQAPTPGHQVFKEKPGGVEFEAASGGGLGRNNNDDEILEEIGKARQEAQQNSINSLRAAQEKYETAKERASHALGTAGEKAKGTTKEGSRYVLDKANAAKDTALQKGQQAYEMTKDTLSGAGKTTKDYTAPKTDQAKDALTKAGEVAKEYTLSAKDRGAELSKSAASYAGQKAVEAKDATVEGGKVAAQYAGKVAETVKDKATVAGWEAARFTAEKAAGATNVAAGVAATAAGYAGKTAIAAKDVVAGAGNSAAGYAGDKLAAAKDYVVSAEESAAEYAARKKAEAQREAQAKKPADSKGEGGGGSIFGRKQEAASGGEGGKTREMAVGAPKVVVSEGGGEESGGILQAIGETIVEIGQTTKGLVIGSPNDDDDLRQSYDDDTAGATGRSEEMRGRVQSSETSETSESSQHMLVYDIIVHHDGVLGEFGYYDEKKFLLTVDVDRMYDTWEMSRCGCEYGSVHLYVESVGEESEGILHEEDKGEPSSVIGDEPSPVDLQQENKSEPTVVEENKSDPQEDKSEPSILEEDKSEPPVVEDERVNENWGFASDNGWQSVSMNINMNDMTNLSLNENWDFVYDDWTMAPETVNNTNGDGQMGGQPGETGDGGEDDVEDGDDEGGSENEDVVDEGGSKIKGQHVGAEGEHVDNNLYDDDYMVEIGDEDYTENPEEFNLFREGHKKELHTESDNENGGGERYPSFDAKLDMGKDKFKGLVIVIHRLFPKAEHRMCVRYFYTNFRNQFRGTKLKDLLWDCARASYPAKLASCLSKLEESIDDYVDKQYLVSNYIDLHNHYINPINMMEMWLHDETEPPILPPPPPPKEKGKKQKARRKEAEELEKGKSSSQAPSTQDAGSSQHNEGGRLSKKGKVRMKCTVCGEIGHNKRSHSSKGNGESTDKRKGKKKATTAGDGTRKRKEAPVKGKTKKRSKSGPTEEDHPAPI</sequence>